<protein>
    <submittedName>
        <fullName evidence="1">Uncharacterized protein</fullName>
    </submittedName>
</protein>
<evidence type="ECO:0000313" key="2">
    <source>
        <dbReference type="Proteomes" id="UP000054928"/>
    </source>
</evidence>
<dbReference type="GeneID" id="59053068"/>
<accession>A0A0P1AFF7</accession>
<reference evidence="2" key="1">
    <citation type="submission" date="2014-09" db="EMBL/GenBank/DDBJ databases">
        <authorList>
            <person name="Sharma Rahul"/>
            <person name="Thines Marco"/>
        </authorList>
    </citation>
    <scope>NUCLEOTIDE SEQUENCE [LARGE SCALE GENOMIC DNA]</scope>
</reference>
<dbReference type="Proteomes" id="UP000054928">
    <property type="component" value="Unassembled WGS sequence"/>
</dbReference>
<proteinExistence type="predicted"/>
<keyword evidence="2" id="KW-1185">Reference proteome</keyword>
<dbReference type="RefSeq" id="XP_036263109.1">
    <property type="nucleotide sequence ID" value="XM_036407401.1"/>
</dbReference>
<name>A0A0P1AFF7_PLAHL</name>
<dbReference type="EMBL" id="CCYD01000428">
    <property type="protein sequence ID" value="CEG39345.1"/>
    <property type="molecule type" value="Genomic_DNA"/>
</dbReference>
<evidence type="ECO:0000313" key="1">
    <source>
        <dbReference type="EMBL" id="CEG39345.1"/>
    </source>
</evidence>
<organism evidence="1 2">
    <name type="scientific">Plasmopara halstedii</name>
    <name type="common">Downy mildew of sunflower</name>
    <dbReference type="NCBI Taxonomy" id="4781"/>
    <lineage>
        <taxon>Eukaryota</taxon>
        <taxon>Sar</taxon>
        <taxon>Stramenopiles</taxon>
        <taxon>Oomycota</taxon>
        <taxon>Peronosporomycetes</taxon>
        <taxon>Peronosporales</taxon>
        <taxon>Peronosporaceae</taxon>
        <taxon>Plasmopara</taxon>
    </lineage>
</organism>
<dbReference type="AlphaFoldDB" id="A0A0P1AFF7"/>
<sequence length="68" mass="7119">MTGDATRKKNDTHLGRKLGIGTNNPGFILAVSGSDSTTIDSGGLDNGQHSSLDLYPLNLSRLASAPHR</sequence>